<dbReference type="InterPro" id="IPR000330">
    <property type="entry name" value="SNF2_N"/>
</dbReference>
<dbReference type="OrthoDB" id="5330228at2759"/>
<gene>
    <name evidence="2" type="ORF">SARC_15541</name>
</gene>
<dbReference type="SUPFAM" id="SSF52540">
    <property type="entry name" value="P-loop containing nucleoside triphosphate hydrolases"/>
    <property type="match status" value="1"/>
</dbReference>
<organism evidence="2 3">
    <name type="scientific">Sphaeroforma arctica JP610</name>
    <dbReference type="NCBI Taxonomy" id="667725"/>
    <lineage>
        <taxon>Eukaryota</taxon>
        <taxon>Ichthyosporea</taxon>
        <taxon>Ichthyophonida</taxon>
        <taxon>Sphaeroforma</taxon>
    </lineage>
</organism>
<accession>A0A0L0F5M0</accession>
<dbReference type="RefSeq" id="XP_014145816.1">
    <property type="nucleotide sequence ID" value="XM_014290341.1"/>
</dbReference>
<evidence type="ECO:0000313" key="3">
    <source>
        <dbReference type="Proteomes" id="UP000054560"/>
    </source>
</evidence>
<keyword evidence="3" id="KW-1185">Reference proteome</keyword>
<protein>
    <recommendedName>
        <fullName evidence="1">SNF2 N-terminal domain-containing protein</fullName>
    </recommendedName>
</protein>
<dbReference type="EMBL" id="KQ247875">
    <property type="protein sequence ID" value="KNC71914.1"/>
    <property type="molecule type" value="Genomic_DNA"/>
</dbReference>
<sequence>PTSECITLNQPEIEQQTPVRSVKTTLIVTPITILYQWAAEFEAKTEDLRVLVYDGVKQDTTQ</sequence>
<feature type="domain" description="SNF2 N-terminal" evidence="1">
    <location>
        <begin position="4"/>
        <end position="60"/>
    </location>
</feature>
<evidence type="ECO:0000259" key="1">
    <source>
        <dbReference type="Pfam" id="PF00176"/>
    </source>
</evidence>
<dbReference type="GeneID" id="25916045"/>
<dbReference type="InterPro" id="IPR038718">
    <property type="entry name" value="SNF2-like_sf"/>
</dbReference>
<reference evidence="2 3" key="1">
    <citation type="submission" date="2011-02" db="EMBL/GenBank/DDBJ databases">
        <title>The Genome Sequence of Sphaeroforma arctica JP610.</title>
        <authorList>
            <consortium name="The Broad Institute Genome Sequencing Platform"/>
            <person name="Russ C."/>
            <person name="Cuomo C."/>
            <person name="Young S.K."/>
            <person name="Zeng Q."/>
            <person name="Gargeya S."/>
            <person name="Alvarado L."/>
            <person name="Berlin A."/>
            <person name="Chapman S.B."/>
            <person name="Chen Z."/>
            <person name="Freedman E."/>
            <person name="Gellesch M."/>
            <person name="Goldberg J."/>
            <person name="Griggs A."/>
            <person name="Gujja S."/>
            <person name="Heilman E."/>
            <person name="Heiman D."/>
            <person name="Howarth C."/>
            <person name="Mehta T."/>
            <person name="Neiman D."/>
            <person name="Pearson M."/>
            <person name="Roberts A."/>
            <person name="Saif S."/>
            <person name="Shea T."/>
            <person name="Shenoy N."/>
            <person name="Sisk P."/>
            <person name="Stolte C."/>
            <person name="Sykes S."/>
            <person name="White J."/>
            <person name="Yandava C."/>
            <person name="Burger G."/>
            <person name="Gray M.W."/>
            <person name="Holland P.W.H."/>
            <person name="King N."/>
            <person name="Lang F.B.F."/>
            <person name="Roger A.J."/>
            <person name="Ruiz-Trillo I."/>
            <person name="Haas B."/>
            <person name="Nusbaum C."/>
            <person name="Birren B."/>
        </authorList>
    </citation>
    <scope>NUCLEOTIDE SEQUENCE [LARGE SCALE GENOMIC DNA]</scope>
    <source>
        <strain evidence="2 3">JP610</strain>
    </source>
</reference>
<dbReference type="Proteomes" id="UP000054560">
    <property type="component" value="Unassembled WGS sequence"/>
</dbReference>
<name>A0A0L0F5M0_9EUKA</name>
<dbReference type="InterPro" id="IPR027417">
    <property type="entry name" value="P-loop_NTPase"/>
</dbReference>
<feature type="non-terminal residue" evidence="2">
    <location>
        <position position="62"/>
    </location>
</feature>
<dbReference type="Pfam" id="PF00176">
    <property type="entry name" value="SNF2-rel_dom"/>
    <property type="match status" value="1"/>
</dbReference>
<evidence type="ECO:0000313" key="2">
    <source>
        <dbReference type="EMBL" id="KNC71914.1"/>
    </source>
</evidence>
<feature type="non-terminal residue" evidence="2">
    <location>
        <position position="1"/>
    </location>
</feature>
<dbReference type="AlphaFoldDB" id="A0A0L0F5M0"/>
<dbReference type="GO" id="GO:0005524">
    <property type="term" value="F:ATP binding"/>
    <property type="evidence" value="ECO:0007669"/>
    <property type="project" value="InterPro"/>
</dbReference>
<proteinExistence type="predicted"/>
<dbReference type="Gene3D" id="3.40.50.10810">
    <property type="entry name" value="Tandem AAA-ATPase domain"/>
    <property type="match status" value="1"/>
</dbReference>